<organism evidence="1 2">
    <name type="scientific">Candidatus Roizmanbacteria bacterium CG_4_10_14_0_2_um_filter_39_13</name>
    <dbReference type="NCBI Taxonomy" id="1974825"/>
    <lineage>
        <taxon>Bacteria</taxon>
        <taxon>Candidatus Roizmaniibacteriota</taxon>
    </lineage>
</organism>
<dbReference type="InterPro" id="IPR017853">
    <property type="entry name" value="GH"/>
</dbReference>
<dbReference type="AlphaFoldDB" id="A0A2M7TV09"/>
<comment type="caution">
    <text evidence="1">The sequence shown here is derived from an EMBL/GenBank/DDBJ whole genome shotgun (WGS) entry which is preliminary data.</text>
</comment>
<protein>
    <recommendedName>
        <fullName evidence="3">GH10 domain-containing protein</fullName>
    </recommendedName>
</protein>
<dbReference type="InterPro" id="IPR006311">
    <property type="entry name" value="TAT_signal"/>
</dbReference>
<proteinExistence type="predicted"/>
<evidence type="ECO:0000313" key="1">
    <source>
        <dbReference type="EMBL" id="PIZ61671.1"/>
    </source>
</evidence>
<dbReference type="Gene3D" id="3.20.20.80">
    <property type="entry name" value="Glycosidases"/>
    <property type="match status" value="1"/>
</dbReference>
<dbReference type="PROSITE" id="PS51318">
    <property type="entry name" value="TAT"/>
    <property type="match status" value="1"/>
</dbReference>
<evidence type="ECO:0000313" key="2">
    <source>
        <dbReference type="Proteomes" id="UP000228503"/>
    </source>
</evidence>
<reference evidence="2" key="1">
    <citation type="submission" date="2017-09" db="EMBL/GenBank/DDBJ databases">
        <title>Depth-based differentiation of microbial function through sediment-hosted aquifers and enrichment of novel symbionts in the deep terrestrial subsurface.</title>
        <authorList>
            <person name="Probst A.J."/>
            <person name="Ladd B."/>
            <person name="Jarett J.K."/>
            <person name="Geller-Mcgrath D.E."/>
            <person name="Sieber C.M.K."/>
            <person name="Emerson J.B."/>
            <person name="Anantharaman K."/>
            <person name="Thomas B.C."/>
            <person name="Malmstrom R."/>
            <person name="Stieglmeier M."/>
            <person name="Klingl A."/>
            <person name="Woyke T."/>
            <person name="Ryan C.M."/>
            <person name="Banfield J.F."/>
        </authorList>
    </citation>
    <scope>NUCLEOTIDE SEQUENCE [LARGE SCALE GENOMIC DNA]</scope>
</reference>
<gene>
    <name evidence="1" type="ORF">COY16_06205</name>
</gene>
<name>A0A2M7TV09_9BACT</name>
<evidence type="ECO:0008006" key="3">
    <source>
        <dbReference type="Google" id="ProtNLM"/>
    </source>
</evidence>
<dbReference type="Proteomes" id="UP000228503">
    <property type="component" value="Unassembled WGS sequence"/>
</dbReference>
<dbReference type="EMBL" id="PFOB01000078">
    <property type="protein sequence ID" value="PIZ61671.1"/>
    <property type="molecule type" value="Genomic_DNA"/>
</dbReference>
<sequence length="923" mass="100912">MSERDSVFSKIYNRRQVLRGMIWSGLGAAALTVMPPNASRAMATPAGAPPENGGPAPEAGEILGAVWPGITLVEGEPLLEGGVQIPDLLLATAETRFRIEANTNNTPTNRPVGTILAITPGEENFASAGNQWTGGDLIYTKGQLQDGSIHEVTANDIGKTRVVTQADFEANPALVPDVVQEHYQTPAELPSSGTVAFDTEAFGGIYDGFGGTTDLLSAAVTAWGETIPTITEKGVKIPHPESVFAANPLDSWRTSVALSAYESTISDEAASGSFDICTVTGEATPCMFYRRVNPETGDIDVISLFENETSDRLFAVTRFSNNNDGLKVIGNGFVEQGGLVAAYGEEAKVISNQTTALNGSKVIDLTQEIEALPQTGVFIAGDKSGPQFAQKLIPSSVQRIVYRRDESSGAPQYKAVVYEERAEEEPTILSSGELTNTQELSGTLNLALPTAEGTSPEAPHTKEIVTQEWVYFAATGEWVKPPEDASTKKELERFGGRNVFHPDETTRQQLVDSIIEDERVTVEGFTDRFGRDFVATLTADGTPLQIAYPDATTKELRWQRASLGTLGEHAGVDIGVPLDSGVNYLIDLHDFNLGVVTSSWADTVIPQEWKFTHEGHQLRYAIKEAGLRKIRIAGLGSDQPGELNGMSAAAQLTQLDDYLTRATTFFEGERMRYEQETGEKIQFEYNLAGEPGPEPERNDFLYSQHGWGYIRHISDEVDNLAPNSLQNLNETDNHRSNGTFTNRTNTVMSLMPPERGVRAGREGHVQQNSYSPLPRQGDIYNTFSGAPFNSVVTELDVNMETTHGTNLLSVGATEQEIASWAQKEAVRYTHQDIVFRQFTREALASGKCNSITFWGFNDGSNDFKDGTWYRHSENLTDPDATLWRGDHTDPQPNPSYYTVRKALFDNLTGRLAQDVRTELGIQN</sequence>
<dbReference type="SUPFAM" id="SSF51445">
    <property type="entry name" value="(Trans)glycosidases"/>
    <property type="match status" value="1"/>
</dbReference>
<accession>A0A2M7TV09</accession>